<keyword evidence="2 8" id="KW-0812">Transmembrane</keyword>
<evidence type="ECO:0000313" key="11">
    <source>
        <dbReference type="EMBL" id="UVW35057.1"/>
    </source>
</evidence>
<keyword evidence="12" id="KW-1185">Reference proteome</keyword>
<evidence type="ECO:0000256" key="3">
    <source>
        <dbReference type="ARBA" id="ARBA00022989"/>
    </source>
</evidence>
<protein>
    <submittedName>
        <fullName evidence="11">Methyl-accepting chemotaxis protein</fullName>
    </submittedName>
</protein>
<evidence type="ECO:0000259" key="10">
    <source>
        <dbReference type="PROSITE" id="PS50885"/>
    </source>
</evidence>
<accession>A0ABY5TMQ6</accession>
<evidence type="ECO:0000256" key="4">
    <source>
        <dbReference type="ARBA" id="ARBA00023136"/>
    </source>
</evidence>
<feature type="transmembrane region" description="Helical" evidence="8">
    <location>
        <begin position="12"/>
        <end position="31"/>
    </location>
</feature>
<comment type="similarity">
    <text evidence="6">Belongs to the methyl-accepting chemotaxis (MCP) protein family.</text>
</comment>
<dbReference type="Pfam" id="PF00015">
    <property type="entry name" value="MCPsignal"/>
    <property type="match status" value="1"/>
</dbReference>
<evidence type="ECO:0000256" key="5">
    <source>
        <dbReference type="ARBA" id="ARBA00023224"/>
    </source>
</evidence>
<dbReference type="InterPro" id="IPR003660">
    <property type="entry name" value="HAMP_dom"/>
</dbReference>
<feature type="domain" description="Methyl-accepting transducer" evidence="9">
    <location>
        <begin position="393"/>
        <end position="629"/>
    </location>
</feature>
<proteinExistence type="inferred from homology"/>
<dbReference type="CDD" id="cd11386">
    <property type="entry name" value="MCP_signal"/>
    <property type="match status" value="1"/>
</dbReference>
<reference evidence="11" key="1">
    <citation type="submission" date="2022-08" db="EMBL/GenBank/DDBJ databases">
        <title>Catabolic pathway analysis in culturable SAR92 clade bacteria reveals their overlooked roles in DMSP degradation in coastal seas.</title>
        <authorList>
            <person name="He X."/>
            <person name="Zhang X."/>
            <person name="Zhang Y."/>
        </authorList>
    </citation>
    <scope>NUCLEOTIDE SEQUENCE</scope>
    <source>
        <strain evidence="11">H455</strain>
    </source>
</reference>
<comment type="subcellular location">
    <subcellularLocation>
        <location evidence="1">Membrane</location>
        <topology evidence="1">Multi-pass membrane protein</topology>
    </subcellularLocation>
</comment>
<dbReference type="PANTHER" id="PTHR32089">
    <property type="entry name" value="METHYL-ACCEPTING CHEMOTAXIS PROTEIN MCPB"/>
    <property type="match status" value="1"/>
</dbReference>
<dbReference type="SMART" id="SM00283">
    <property type="entry name" value="MA"/>
    <property type="match status" value="1"/>
</dbReference>
<dbReference type="SUPFAM" id="SSF58104">
    <property type="entry name" value="Methyl-accepting chemotaxis protein (MCP) signaling domain"/>
    <property type="match status" value="1"/>
</dbReference>
<dbReference type="InterPro" id="IPR004089">
    <property type="entry name" value="MCPsignal_dom"/>
</dbReference>
<evidence type="ECO:0000313" key="12">
    <source>
        <dbReference type="Proteomes" id="UP001059934"/>
    </source>
</evidence>
<evidence type="ECO:0000256" key="8">
    <source>
        <dbReference type="SAM" id="Phobius"/>
    </source>
</evidence>
<evidence type="ECO:0000256" key="2">
    <source>
        <dbReference type="ARBA" id="ARBA00022692"/>
    </source>
</evidence>
<dbReference type="Proteomes" id="UP001059934">
    <property type="component" value="Chromosome"/>
</dbReference>
<gene>
    <name evidence="11" type="ORF">NYF23_00275</name>
</gene>
<sequence length="770" mass="82592">MSTTTSKGSLFRSLIITLGIICIGTAAYSIVEVNRQAKNDQANIQSIADLRVKALRITKLADDAVAAREEAFDSLTGLNTQMERGWKALQQRLNTQNEISRGKIKLVADSWDKVQEELNQLADSREPVIFVSTVARKLNETLPQVQDHAGQVVDALIAQAAPAGQIAIAQEQLWLIERIGRNIDKMILASGDANVAADQFKADSNIFRDTLDSMKNGNFILGITKVTNKEALASIGQIQELFDVVANDIDRIYNSANDLSTARQSAEALLADVPVLLTQLDDLDNTVADLADSEQRLFNDLTSLAAVAGFFTALVILGFINFTATRRNLIESEQIKDKNQQAILQLLDDISDLADGDLTAEATVTEDFTGTIADSINFAIGELRSLVENVASSSEKLTGSADATRATSLQLAESAEHQAQEIAGVSAAINEMAITIDQVSSNSAESAAVAERSVSIAKNGSQVVRNTIEGMDTIREQIQDTSKRIKRLGESSQEIGDIVSLINEIAEQTNILALNAAIQAAMAGEAGRGFAVVADEVQRLAERSATATKQIAGLVKTIQSDTNEAVSSMEQTTAEVVKGAELAHSAGIALEEIETVSTNLAELIQDISEAAKHQATTSGHISNTMNVIQEITSQTLSGTNDTATSIGELAEMAVEMKHSVSGFILPDSNKNLSPSTAEEVPLASEQELDDDQLGALFAVATDQESDHAKESAGSNDEQGLNLDFVASADMEQDFNEDLEVDIEDPDELLHLEEFEAEIEAMLSDGDDKKT</sequence>
<evidence type="ECO:0000256" key="7">
    <source>
        <dbReference type="PROSITE-ProRule" id="PRU00284"/>
    </source>
</evidence>
<organism evidence="11 12">
    <name type="scientific">SAR92 clade bacterium H455</name>
    <dbReference type="NCBI Taxonomy" id="2974818"/>
    <lineage>
        <taxon>Bacteria</taxon>
        <taxon>Pseudomonadati</taxon>
        <taxon>Pseudomonadota</taxon>
        <taxon>Gammaproteobacteria</taxon>
        <taxon>Cellvibrionales</taxon>
        <taxon>Porticoccaceae</taxon>
        <taxon>SAR92 clade</taxon>
    </lineage>
</organism>
<keyword evidence="4 8" id="KW-0472">Membrane</keyword>
<keyword evidence="3 8" id="KW-1133">Transmembrane helix</keyword>
<dbReference type="PROSITE" id="PS50111">
    <property type="entry name" value="CHEMOTAXIS_TRANSDUC_2"/>
    <property type="match status" value="1"/>
</dbReference>
<dbReference type="EMBL" id="CP103416">
    <property type="protein sequence ID" value="UVW35057.1"/>
    <property type="molecule type" value="Genomic_DNA"/>
</dbReference>
<feature type="transmembrane region" description="Helical" evidence="8">
    <location>
        <begin position="304"/>
        <end position="324"/>
    </location>
</feature>
<feature type="domain" description="HAMP" evidence="10">
    <location>
        <begin position="340"/>
        <end position="388"/>
    </location>
</feature>
<evidence type="ECO:0000259" key="9">
    <source>
        <dbReference type="PROSITE" id="PS50111"/>
    </source>
</evidence>
<evidence type="ECO:0000256" key="1">
    <source>
        <dbReference type="ARBA" id="ARBA00004141"/>
    </source>
</evidence>
<dbReference type="PANTHER" id="PTHR32089:SF119">
    <property type="entry name" value="METHYL-ACCEPTING CHEMOTAXIS PROTEIN CTPL"/>
    <property type="match status" value="1"/>
</dbReference>
<keyword evidence="5 7" id="KW-0807">Transducer</keyword>
<evidence type="ECO:0000256" key="6">
    <source>
        <dbReference type="ARBA" id="ARBA00029447"/>
    </source>
</evidence>
<name>A0ABY5TMQ6_9GAMM</name>
<dbReference type="Gene3D" id="1.10.287.950">
    <property type="entry name" value="Methyl-accepting chemotaxis protein"/>
    <property type="match status" value="1"/>
</dbReference>
<dbReference type="PROSITE" id="PS50885">
    <property type="entry name" value="HAMP"/>
    <property type="match status" value="1"/>
</dbReference>